<accession>A0A9Q0DGR0</accession>
<feature type="region of interest" description="Disordered" evidence="5">
    <location>
        <begin position="90"/>
        <end position="149"/>
    </location>
</feature>
<feature type="domain" description="SOWAHA-C winged helix-turn-helix" evidence="6">
    <location>
        <begin position="3"/>
        <end position="90"/>
    </location>
</feature>
<dbReference type="Pfam" id="PF12796">
    <property type="entry name" value="Ank_2"/>
    <property type="match status" value="1"/>
</dbReference>
<sequence>MALTQESVLTFLLARGGQVTNSELLKCFRGQINSCGSGDPDPAGKQQQHNRDAFKRLVNSVAVVKHIGDVKFVVVKKRYRDFVKGDAGSNALSAAEPNPPPPPSPPPLPLHRAAASAGGDDDLQNNPRLFYPLETTPCDHTNSPSSDNERSLVKVLSVSSSDHVGGTGAVFAVISVRSPPPPRPPVRPHRDLRSEWITPEKRPPVASLSRTAPPLNRLGPTLERRTTWSTGGGSQSCENLAELNGPGGDSPPTRGATGLMTSQSTIPRRADVDSVPLEPVGHEWLVKSAAGMWRHVHGLLLLDARLANRRDFMSGFTALHWAAKGGRGEMVRRIVDVSRSEGGTRVDVDRRTHGGYTPLHVAAIHGHGDVITLLVQSYGARVDLRDNAGKKAYHYLGTRGTADLKELLLCGGGRRDACRRQEEEEEDYRELPKGLNTISKLFQPHALGHRKKQRPQPPPGLPPWDGV</sequence>
<organism evidence="7 8">
    <name type="scientific">Muraenolepis orangiensis</name>
    <name type="common">Patagonian moray cod</name>
    <dbReference type="NCBI Taxonomy" id="630683"/>
    <lineage>
        <taxon>Eukaryota</taxon>
        <taxon>Metazoa</taxon>
        <taxon>Chordata</taxon>
        <taxon>Craniata</taxon>
        <taxon>Vertebrata</taxon>
        <taxon>Euteleostomi</taxon>
        <taxon>Actinopterygii</taxon>
        <taxon>Neopterygii</taxon>
        <taxon>Teleostei</taxon>
        <taxon>Neoteleostei</taxon>
        <taxon>Acanthomorphata</taxon>
        <taxon>Zeiogadaria</taxon>
        <taxon>Gadariae</taxon>
        <taxon>Gadiformes</taxon>
        <taxon>Muraenolepidoidei</taxon>
        <taxon>Muraenolepididae</taxon>
        <taxon>Muraenolepis</taxon>
    </lineage>
</organism>
<dbReference type="AlphaFoldDB" id="A0A9Q0DGR0"/>
<dbReference type="SMART" id="SM00248">
    <property type="entry name" value="ANK"/>
    <property type="match status" value="2"/>
</dbReference>
<dbReference type="PANTHER" id="PTHR14491">
    <property type="entry name" value="SOSONDOWAH, ISOFORM G"/>
    <property type="match status" value="1"/>
</dbReference>
<feature type="region of interest" description="Disordered" evidence="5">
    <location>
        <begin position="421"/>
        <end position="467"/>
    </location>
</feature>
<name>A0A9Q0DGR0_9TELE</name>
<evidence type="ECO:0000313" key="8">
    <source>
        <dbReference type="Proteomes" id="UP001148018"/>
    </source>
</evidence>
<keyword evidence="1" id="KW-0677">Repeat</keyword>
<keyword evidence="2 4" id="KW-0040">ANK repeat</keyword>
<feature type="compositionally biased region" description="Pro residues" evidence="5">
    <location>
        <begin position="455"/>
        <end position="467"/>
    </location>
</feature>
<dbReference type="InterPro" id="IPR002110">
    <property type="entry name" value="Ankyrin_rpt"/>
</dbReference>
<dbReference type="Gene3D" id="1.25.40.20">
    <property type="entry name" value="Ankyrin repeat-containing domain"/>
    <property type="match status" value="1"/>
</dbReference>
<dbReference type="Pfam" id="PF25877">
    <property type="entry name" value="WHD_SOWAH"/>
    <property type="match status" value="1"/>
</dbReference>
<feature type="repeat" description="ANK" evidence="4">
    <location>
        <begin position="354"/>
        <end position="387"/>
    </location>
</feature>
<evidence type="ECO:0000256" key="1">
    <source>
        <dbReference type="ARBA" id="ARBA00022737"/>
    </source>
</evidence>
<dbReference type="InterPro" id="IPR036770">
    <property type="entry name" value="Ankyrin_rpt-contain_sf"/>
</dbReference>
<gene>
    <name evidence="7" type="ORF">NHX12_011630</name>
</gene>
<reference evidence="7" key="1">
    <citation type="submission" date="2022-07" db="EMBL/GenBank/DDBJ databases">
        <title>Chromosome-level genome of Muraenolepis orangiensis.</title>
        <authorList>
            <person name="Kim J."/>
        </authorList>
    </citation>
    <scope>NUCLEOTIDE SEQUENCE</scope>
    <source>
        <strain evidence="7">KU_S4_2022</strain>
        <tissue evidence="7">Muscle</tissue>
    </source>
</reference>
<dbReference type="PROSITE" id="PS50088">
    <property type="entry name" value="ANK_REPEAT"/>
    <property type="match status" value="1"/>
</dbReference>
<evidence type="ECO:0000259" key="6">
    <source>
        <dbReference type="Pfam" id="PF25877"/>
    </source>
</evidence>
<dbReference type="PANTHER" id="PTHR14491:SF2">
    <property type="entry name" value="ANKYRIN REPEAT DOMAIN-CONTAINING PROTEIN SOWAHA"/>
    <property type="match status" value="1"/>
</dbReference>
<keyword evidence="8" id="KW-1185">Reference proteome</keyword>
<evidence type="ECO:0000313" key="7">
    <source>
        <dbReference type="EMBL" id="KAJ3588036.1"/>
    </source>
</evidence>
<proteinExistence type="inferred from homology"/>
<comment type="similarity">
    <text evidence="3">Belongs to the SOWAH family.</text>
</comment>
<dbReference type="EMBL" id="JANIIK010000116">
    <property type="protein sequence ID" value="KAJ3588036.1"/>
    <property type="molecule type" value="Genomic_DNA"/>
</dbReference>
<feature type="region of interest" description="Disordered" evidence="5">
    <location>
        <begin position="203"/>
        <end position="270"/>
    </location>
</feature>
<dbReference type="InterPro" id="IPR058889">
    <property type="entry name" value="WHD_SOWAHA-C"/>
</dbReference>
<feature type="compositionally biased region" description="Pro residues" evidence="5">
    <location>
        <begin position="97"/>
        <end position="109"/>
    </location>
</feature>
<protein>
    <recommendedName>
        <fullName evidence="6">SOWAHA-C winged helix-turn-helix domain-containing protein</fullName>
    </recommendedName>
</protein>
<dbReference type="PROSITE" id="PS50297">
    <property type="entry name" value="ANK_REP_REGION"/>
    <property type="match status" value="1"/>
</dbReference>
<dbReference type="OrthoDB" id="432281at2759"/>
<evidence type="ECO:0000256" key="5">
    <source>
        <dbReference type="SAM" id="MobiDB-lite"/>
    </source>
</evidence>
<evidence type="ECO:0000256" key="4">
    <source>
        <dbReference type="PROSITE-ProRule" id="PRU00023"/>
    </source>
</evidence>
<dbReference type="Proteomes" id="UP001148018">
    <property type="component" value="Unassembled WGS sequence"/>
</dbReference>
<evidence type="ECO:0000256" key="3">
    <source>
        <dbReference type="ARBA" id="ARBA00038122"/>
    </source>
</evidence>
<dbReference type="SUPFAM" id="SSF48403">
    <property type="entry name" value="Ankyrin repeat"/>
    <property type="match status" value="1"/>
</dbReference>
<comment type="caution">
    <text evidence="7">The sequence shown here is derived from an EMBL/GenBank/DDBJ whole genome shotgun (WGS) entry which is preliminary data.</text>
</comment>
<evidence type="ECO:0000256" key="2">
    <source>
        <dbReference type="ARBA" id="ARBA00023043"/>
    </source>
</evidence>